<dbReference type="Proteomes" id="UP000561011">
    <property type="component" value="Unassembled WGS sequence"/>
</dbReference>
<evidence type="ECO:0000256" key="4">
    <source>
        <dbReference type="ARBA" id="ARBA00022989"/>
    </source>
</evidence>
<dbReference type="GO" id="GO:0016020">
    <property type="term" value="C:membrane"/>
    <property type="evidence" value="ECO:0007669"/>
    <property type="project" value="UniProtKB-SubCell"/>
</dbReference>
<accession>A0A853EUU2</accession>
<dbReference type="EMBL" id="JACBYE010000031">
    <property type="protein sequence ID" value="NYS94319.1"/>
    <property type="molecule type" value="Genomic_DNA"/>
</dbReference>
<evidence type="ECO:0000256" key="1">
    <source>
        <dbReference type="ARBA" id="ARBA00004141"/>
    </source>
</evidence>
<dbReference type="InterPro" id="IPR038330">
    <property type="entry name" value="TspO/MBR-related_sf"/>
</dbReference>
<feature type="transmembrane region" description="Helical" evidence="6">
    <location>
        <begin position="110"/>
        <end position="128"/>
    </location>
</feature>
<feature type="transmembrane region" description="Helical" evidence="6">
    <location>
        <begin position="180"/>
        <end position="199"/>
    </location>
</feature>
<comment type="similarity">
    <text evidence="2">Belongs to the TspO/BZRP family.</text>
</comment>
<dbReference type="InterPro" id="IPR004307">
    <property type="entry name" value="TspO_MBR"/>
</dbReference>
<feature type="transmembrane region" description="Helical" evidence="6">
    <location>
        <begin position="236"/>
        <end position="253"/>
    </location>
</feature>
<keyword evidence="3 6" id="KW-0812">Transmembrane</keyword>
<keyword evidence="8" id="KW-1185">Reference proteome</keyword>
<feature type="transmembrane region" description="Helical" evidence="6">
    <location>
        <begin position="53"/>
        <end position="75"/>
    </location>
</feature>
<evidence type="ECO:0000256" key="6">
    <source>
        <dbReference type="SAM" id="Phobius"/>
    </source>
</evidence>
<evidence type="ECO:0000256" key="5">
    <source>
        <dbReference type="ARBA" id="ARBA00023136"/>
    </source>
</evidence>
<dbReference type="PANTHER" id="PTHR33802:SF1">
    <property type="entry name" value="XK-RELATED PROTEIN"/>
    <property type="match status" value="1"/>
</dbReference>
<dbReference type="Gene3D" id="1.20.1260.100">
    <property type="entry name" value="TspO/MBR protein"/>
    <property type="match status" value="1"/>
</dbReference>
<keyword evidence="4 6" id="KW-1133">Transmembrane helix</keyword>
<comment type="caution">
    <text evidence="7">The sequence shown here is derived from an EMBL/GenBank/DDBJ whole genome shotgun (WGS) entry which is preliminary data.</text>
</comment>
<protein>
    <submittedName>
        <fullName evidence="7">Tryptophan-rich sensory protein</fullName>
    </submittedName>
</protein>
<evidence type="ECO:0000256" key="3">
    <source>
        <dbReference type="ARBA" id="ARBA00022692"/>
    </source>
</evidence>
<feature type="transmembrane region" description="Helical" evidence="6">
    <location>
        <begin position="87"/>
        <end position="104"/>
    </location>
</feature>
<dbReference type="Pfam" id="PF03073">
    <property type="entry name" value="TspO_MBR"/>
    <property type="match status" value="1"/>
</dbReference>
<keyword evidence="5 6" id="KW-0472">Membrane</keyword>
<evidence type="ECO:0000313" key="8">
    <source>
        <dbReference type="Proteomes" id="UP000561011"/>
    </source>
</evidence>
<sequence>MNRDLTRQVSVLVLAVVAIFGAAWGAGAFGGTPTSEAADGALSASATPVAPGTTAFSIWSVIYLGLIAYAVWQALPAQRESARQRSMGWLAAVSMLLNAGWLLVVQAGSVWASVVVMAALLTTLVMILERMRATPSSSLVETVLVDGTFGLYLGWVTVAAIANVTAALKTAEPGDLGLGATAWSVVLLVVAALISVGFAVHTGGRLAINLAMAWGLAWIAVARWEGPLEDSTVAPVAAAAAAVALLSAVVVRLRHRA</sequence>
<dbReference type="RefSeq" id="WP_179913747.1">
    <property type="nucleotide sequence ID" value="NZ_JACBYE010000031.1"/>
</dbReference>
<dbReference type="AlphaFoldDB" id="A0A853EUU2"/>
<evidence type="ECO:0000313" key="7">
    <source>
        <dbReference type="EMBL" id="NYS94319.1"/>
    </source>
</evidence>
<feature type="transmembrane region" description="Helical" evidence="6">
    <location>
        <begin position="206"/>
        <end position="224"/>
    </location>
</feature>
<organism evidence="7 8">
    <name type="scientific">Sanguibacter inulinus</name>
    <dbReference type="NCBI Taxonomy" id="60922"/>
    <lineage>
        <taxon>Bacteria</taxon>
        <taxon>Bacillati</taxon>
        <taxon>Actinomycetota</taxon>
        <taxon>Actinomycetes</taxon>
        <taxon>Micrococcales</taxon>
        <taxon>Sanguibacteraceae</taxon>
        <taxon>Sanguibacter</taxon>
    </lineage>
</organism>
<dbReference type="PANTHER" id="PTHR33802">
    <property type="entry name" value="SI:CH211-161H7.5-RELATED"/>
    <property type="match status" value="1"/>
</dbReference>
<feature type="transmembrane region" description="Helical" evidence="6">
    <location>
        <begin position="149"/>
        <end position="168"/>
    </location>
</feature>
<reference evidence="7 8" key="1">
    <citation type="submission" date="2020-07" db="EMBL/GenBank/DDBJ databases">
        <title>MOT database genomes.</title>
        <authorList>
            <person name="Joseph S."/>
            <person name="Aduse-Opoku J."/>
            <person name="Hashim A."/>
            <person name="Wade W."/>
            <person name="Curtis M."/>
        </authorList>
    </citation>
    <scope>NUCLEOTIDE SEQUENCE [LARGE SCALE GENOMIC DNA]</scope>
    <source>
        <strain evidence="7 8">DSM 100099</strain>
    </source>
</reference>
<evidence type="ECO:0000256" key="2">
    <source>
        <dbReference type="ARBA" id="ARBA00007524"/>
    </source>
</evidence>
<gene>
    <name evidence="7" type="ORF">HZZ10_12420</name>
</gene>
<proteinExistence type="inferred from homology"/>
<comment type="subcellular location">
    <subcellularLocation>
        <location evidence="1">Membrane</location>
        <topology evidence="1">Multi-pass membrane protein</topology>
    </subcellularLocation>
</comment>
<name>A0A853EUU2_9MICO</name>